<dbReference type="EMBL" id="JBFBVU010000013">
    <property type="protein sequence ID" value="MEV8467408.1"/>
    <property type="molecule type" value="Genomic_DNA"/>
</dbReference>
<sequence length="222" mass="24533">MKHPALAQIEAYWEALRGDRITPLRSEVDPRGIDRALEHAFILERIAPGVARFRLAGMHLNDLMGMEVRGMPVTSFIAPKARDQISDALEHVFEAPARARIRLTGSAPFGASKAEAEMVLLPLRSDLGDISRALGCLVSHGISGKPPHRFGITSVDLDRLSDDEPRTQDYRQTARDEPAPALEERQAPYAAPRPVTAKGTREQADDNADGARHLRLVHNRED</sequence>
<evidence type="ECO:0000313" key="3">
    <source>
        <dbReference type="Proteomes" id="UP001553161"/>
    </source>
</evidence>
<proteinExistence type="predicted"/>
<organism evidence="2 3">
    <name type="scientific">Meridianimarinicoccus marinus</name>
    <dbReference type="NCBI Taxonomy" id="3231483"/>
    <lineage>
        <taxon>Bacteria</taxon>
        <taxon>Pseudomonadati</taxon>
        <taxon>Pseudomonadota</taxon>
        <taxon>Alphaproteobacteria</taxon>
        <taxon>Rhodobacterales</taxon>
        <taxon>Paracoccaceae</taxon>
        <taxon>Meridianimarinicoccus</taxon>
    </lineage>
</organism>
<protein>
    <submittedName>
        <fullName evidence="2">PAS domain-containing protein</fullName>
    </submittedName>
</protein>
<comment type="caution">
    <text evidence="2">The sequence shown here is derived from an EMBL/GenBank/DDBJ whole genome shotgun (WGS) entry which is preliminary data.</text>
</comment>
<dbReference type="Proteomes" id="UP001553161">
    <property type="component" value="Unassembled WGS sequence"/>
</dbReference>
<evidence type="ECO:0000313" key="2">
    <source>
        <dbReference type="EMBL" id="MEV8467408.1"/>
    </source>
</evidence>
<dbReference type="Pfam" id="PF07310">
    <property type="entry name" value="PAS_5"/>
    <property type="match status" value="1"/>
</dbReference>
<name>A0ABV3L7D8_9RHOB</name>
<dbReference type="RefSeq" id="WP_366193199.1">
    <property type="nucleotide sequence ID" value="NZ_JBFBVU010000013.1"/>
</dbReference>
<evidence type="ECO:0000256" key="1">
    <source>
        <dbReference type="SAM" id="MobiDB-lite"/>
    </source>
</evidence>
<feature type="compositionally biased region" description="Basic and acidic residues" evidence="1">
    <location>
        <begin position="199"/>
        <end position="222"/>
    </location>
</feature>
<reference evidence="2 3" key="1">
    <citation type="submission" date="2024-07" db="EMBL/GenBank/DDBJ databases">
        <authorList>
            <person name="Kang M."/>
        </authorList>
    </citation>
    <scope>NUCLEOTIDE SEQUENCE [LARGE SCALE GENOMIC DNA]</scope>
    <source>
        <strain evidence="2 3">DFM31</strain>
    </source>
</reference>
<feature type="region of interest" description="Disordered" evidence="1">
    <location>
        <begin position="154"/>
        <end position="222"/>
    </location>
</feature>
<accession>A0ABV3L7D8</accession>
<dbReference type="InterPro" id="IPR009922">
    <property type="entry name" value="DUF1457"/>
</dbReference>
<feature type="compositionally biased region" description="Basic and acidic residues" evidence="1">
    <location>
        <begin position="156"/>
        <end position="186"/>
    </location>
</feature>
<keyword evidence="3" id="KW-1185">Reference proteome</keyword>
<gene>
    <name evidence="2" type="ORF">AB0T83_11515</name>
</gene>